<evidence type="ECO:0000256" key="12">
    <source>
        <dbReference type="ARBA" id="ARBA00022840"/>
    </source>
</evidence>
<keyword evidence="16" id="KW-0234">DNA repair</keyword>
<feature type="region of interest" description="Disordered" evidence="21">
    <location>
        <begin position="1"/>
        <end position="24"/>
    </location>
</feature>
<dbReference type="PANTHER" id="PTHR42705">
    <property type="entry name" value="BIFUNCTIONAL NON-HOMOLOGOUS END JOINING PROTEIN LIGD"/>
    <property type="match status" value="1"/>
</dbReference>
<evidence type="ECO:0000256" key="2">
    <source>
        <dbReference type="ARBA" id="ARBA00012727"/>
    </source>
</evidence>
<dbReference type="InterPro" id="IPR012309">
    <property type="entry name" value="DNA_ligase_ATP-dep_C"/>
</dbReference>
<dbReference type="NCBIfam" id="TIGR02777">
    <property type="entry name" value="LigD_PE_dom"/>
    <property type="match status" value="1"/>
</dbReference>
<dbReference type="NCBIfam" id="TIGR02776">
    <property type="entry name" value="NHEJ_ligase_prk"/>
    <property type="match status" value="1"/>
</dbReference>
<keyword evidence="8" id="KW-0547">Nucleotide-binding</keyword>
<dbReference type="PANTHER" id="PTHR42705:SF2">
    <property type="entry name" value="BIFUNCTIONAL NON-HOMOLOGOUS END JOINING PROTEIN LIGD"/>
    <property type="match status" value="1"/>
</dbReference>
<dbReference type="NCBIfam" id="TIGR02778">
    <property type="entry name" value="ligD_pol"/>
    <property type="match status" value="1"/>
</dbReference>
<dbReference type="Gene3D" id="3.30.1490.70">
    <property type="match status" value="1"/>
</dbReference>
<dbReference type="SUPFAM" id="SSF56091">
    <property type="entry name" value="DNA ligase/mRNA capping enzyme, catalytic domain"/>
    <property type="match status" value="1"/>
</dbReference>
<evidence type="ECO:0000256" key="4">
    <source>
        <dbReference type="ARBA" id="ARBA00022679"/>
    </source>
</evidence>
<comment type="catalytic activity">
    <reaction evidence="20">
        <text>ATP + (deoxyribonucleotide)n-3'-hydroxyl + 5'-phospho-(deoxyribonucleotide)m = (deoxyribonucleotide)n+m + AMP + diphosphate.</text>
        <dbReference type="EC" id="6.5.1.1"/>
    </reaction>
</comment>
<keyword evidence="4" id="KW-0808">Transferase</keyword>
<keyword evidence="5" id="KW-0548">Nucleotidyltransferase</keyword>
<evidence type="ECO:0000259" key="22">
    <source>
        <dbReference type="PROSITE" id="PS50160"/>
    </source>
</evidence>
<dbReference type="CDD" id="cd07971">
    <property type="entry name" value="OBF_DNA_ligase_LigD"/>
    <property type="match status" value="1"/>
</dbReference>
<evidence type="ECO:0000256" key="21">
    <source>
        <dbReference type="SAM" id="MobiDB-lite"/>
    </source>
</evidence>
<dbReference type="Gene3D" id="3.90.920.10">
    <property type="entry name" value="DNA primase, PRIM domain"/>
    <property type="match status" value="1"/>
</dbReference>
<dbReference type="Pfam" id="PF01068">
    <property type="entry name" value="DNA_ligase_A_M"/>
    <property type="match status" value="1"/>
</dbReference>
<evidence type="ECO:0000256" key="16">
    <source>
        <dbReference type="ARBA" id="ARBA00023204"/>
    </source>
</evidence>
<dbReference type="InterPro" id="IPR014145">
    <property type="entry name" value="LigD_pol_dom"/>
</dbReference>
<evidence type="ECO:0000256" key="10">
    <source>
        <dbReference type="ARBA" id="ARBA00022801"/>
    </source>
</evidence>
<dbReference type="InterPro" id="IPR012340">
    <property type="entry name" value="NA-bd_OB-fold"/>
</dbReference>
<evidence type="ECO:0000256" key="3">
    <source>
        <dbReference type="ARBA" id="ARBA00022598"/>
    </source>
</evidence>
<keyword evidence="15" id="KW-0233">DNA recombination</keyword>
<dbReference type="CDD" id="cd04862">
    <property type="entry name" value="PaeLigD_Pol_like"/>
    <property type="match status" value="1"/>
</dbReference>
<dbReference type="SUPFAM" id="SSF50249">
    <property type="entry name" value="Nucleic acid-binding proteins"/>
    <property type="match status" value="1"/>
</dbReference>
<dbReference type="OrthoDB" id="9802472at2"/>
<keyword evidence="6" id="KW-0540">Nuclease</keyword>
<keyword evidence="12" id="KW-0067">ATP-binding</keyword>
<sequence>MPSDALKKYNEKRNFENTSEPQGEISAEASEALSFVVQKHAATRLHYDFRLEWNGVMWSWAVPKGPSFNPNHKRLAVRTEDHPISYRTFEGVIPKNQYGAGPVMVWDAGTWESLEENTDDAIKKGKIHFRLSGDKLAGEWTLARMKGAGKGKENWLLMKKSDDKSVDDEQEDFLEKTDYSVISGLKFDDIANGITKKKSGSTASLASLTEAYSAVQLATLVDKPPKGADWLHEVKYDGYRILVYFCNGRVRINTRNGHNWTDKFPRLRDAFEKLEVGDFVVDGEAVVVDSNGITDFKSLQNALGDESAPMQAFFFDLLNWNGDDYAKQPFAERRQALEKLFEQIPSDPLFISQTISGEGKDVIEKACELGLEGIISKRNSSPYTTSRSRYWLKTKCENRQEFIICGLIPSTAERLAVGSLHLGYYKNDVLCYAGKVGTGFSRDEAKKLYAELSAIKRKQLPFPDSIDSDTKDTVWVEPELLCEVKFAAWTSTGKVRHASYQGRRADKTPEKIQKETPAPVEKSQGSAPMKAKTKTSKRSTNPRVENIPISHPDRKIFPEAEVTKEQLARFYSEMKDYIIPVVAKRPISTLRCPKGISEKCFFQRNKGSGMSDNIHSIEIAHKDSSHDYMYINSISGLIEFVQLGVIELHPWNVRVDNSEKPDRLIFDLDPGEDVPFEAIKLATLDIKRRLEELGLVSFLKCTGGKGLHVTVPVQRRLDWETAKTFCRNFAKAMVSDTPDAYTINMSKAKRGGKIFLDYLRNDYASTAVMDYSVRARAGAPVAVPLNWNELDGLEAANQFSIDDVLERKNKKQLFEYPSVNQQLTKEVLNQYKS</sequence>
<dbReference type="PROSITE" id="PS50160">
    <property type="entry name" value="DNA_LIGASE_A3"/>
    <property type="match status" value="1"/>
</dbReference>
<evidence type="ECO:0000256" key="20">
    <source>
        <dbReference type="ARBA" id="ARBA00034003"/>
    </source>
</evidence>
<dbReference type="GO" id="GO:0003677">
    <property type="term" value="F:DNA binding"/>
    <property type="evidence" value="ECO:0007669"/>
    <property type="project" value="UniProtKB-KW"/>
</dbReference>
<dbReference type="AlphaFoldDB" id="A0A6M4MF99"/>
<dbReference type="KEGG" id="apel:CA267_013265"/>
<feature type="domain" description="ATP-dependent DNA ligase family profile" evidence="22">
    <location>
        <begin position="303"/>
        <end position="439"/>
    </location>
</feature>
<evidence type="ECO:0000256" key="19">
    <source>
        <dbReference type="ARBA" id="ARBA00029943"/>
    </source>
</evidence>
<dbReference type="Pfam" id="PF21686">
    <property type="entry name" value="LigD_Prim-Pol"/>
    <property type="match status" value="1"/>
</dbReference>
<feature type="compositionally biased region" description="Basic and acidic residues" evidence="21">
    <location>
        <begin position="503"/>
        <end position="514"/>
    </location>
</feature>
<dbReference type="GO" id="GO:0004527">
    <property type="term" value="F:exonuclease activity"/>
    <property type="evidence" value="ECO:0007669"/>
    <property type="project" value="UniProtKB-KW"/>
</dbReference>
<evidence type="ECO:0000256" key="18">
    <source>
        <dbReference type="ARBA" id="ARBA00023268"/>
    </source>
</evidence>
<dbReference type="GO" id="GO:0006310">
    <property type="term" value="P:DNA recombination"/>
    <property type="evidence" value="ECO:0007669"/>
    <property type="project" value="UniProtKB-KW"/>
</dbReference>
<dbReference type="NCBIfam" id="TIGR02779">
    <property type="entry name" value="NHEJ_ligase_lig"/>
    <property type="match status" value="1"/>
</dbReference>
<dbReference type="EMBL" id="CP052766">
    <property type="protein sequence ID" value="QJR81667.1"/>
    <property type="molecule type" value="Genomic_DNA"/>
</dbReference>
<dbReference type="Pfam" id="PF04679">
    <property type="entry name" value="DNA_ligase_A_C"/>
    <property type="match status" value="1"/>
</dbReference>
<protein>
    <recommendedName>
        <fullName evidence="2">DNA ligase (ATP)</fullName>
        <ecNumber evidence="2">6.5.1.1</ecNumber>
    </recommendedName>
    <alternativeName>
        <fullName evidence="19">NHEJ DNA polymerase</fullName>
    </alternativeName>
</protein>
<reference evidence="24" key="1">
    <citation type="submission" date="2014-12" db="EMBL/GenBank/DDBJ databases">
        <title>Complete genome sequence of a multi-drug resistant Klebsiella pneumoniae.</title>
        <authorList>
            <person name="Hua X."/>
            <person name="Chen Q."/>
            <person name="Li X."/>
            <person name="Feng Y."/>
            <person name="Ruan Z."/>
            <person name="Yu Y."/>
        </authorList>
    </citation>
    <scope>NUCLEOTIDE SEQUENCE [LARGE SCALE GENOMIC DNA]</scope>
    <source>
        <strain evidence="24">5.12</strain>
    </source>
</reference>
<dbReference type="RefSeq" id="WP_075610768.1">
    <property type="nucleotide sequence ID" value="NZ_CP052766.1"/>
</dbReference>
<evidence type="ECO:0000256" key="9">
    <source>
        <dbReference type="ARBA" id="ARBA00022763"/>
    </source>
</evidence>
<feature type="compositionally biased region" description="Basic and acidic residues" evidence="21">
    <location>
        <begin position="1"/>
        <end position="15"/>
    </location>
</feature>
<keyword evidence="24" id="KW-1185">Reference proteome</keyword>
<dbReference type="GO" id="GO:0046872">
    <property type="term" value="F:metal ion binding"/>
    <property type="evidence" value="ECO:0007669"/>
    <property type="project" value="UniProtKB-KW"/>
</dbReference>
<gene>
    <name evidence="23" type="primary">ligD</name>
    <name evidence="23" type="ORF">CA267_013265</name>
</gene>
<keyword evidence="14" id="KW-0238">DNA-binding</keyword>
<dbReference type="EC" id="6.5.1.1" evidence="2"/>
<organism evidence="23 24">
    <name type="scientific">Alteromonas pelagimontana</name>
    <dbReference type="NCBI Taxonomy" id="1858656"/>
    <lineage>
        <taxon>Bacteria</taxon>
        <taxon>Pseudomonadati</taxon>
        <taxon>Pseudomonadota</taxon>
        <taxon>Gammaproteobacteria</taxon>
        <taxon>Alteromonadales</taxon>
        <taxon>Alteromonadaceae</taxon>
        <taxon>Alteromonas/Salinimonas group</taxon>
        <taxon>Alteromonas</taxon>
    </lineage>
</organism>
<name>A0A6M4MF99_9ALTE</name>
<dbReference type="InterPro" id="IPR014146">
    <property type="entry name" value="LigD_ligase_dom"/>
</dbReference>
<dbReference type="GO" id="GO:0005524">
    <property type="term" value="F:ATP binding"/>
    <property type="evidence" value="ECO:0007669"/>
    <property type="project" value="UniProtKB-KW"/>
</dbReference>
<evidence type="ECO:0000256" key="8">
    <source>
        <dbReference type="ARBA" id="ARBA00022741"/>
    </source>
</evidence>
<comment type="cofactor">
    <cofactor evidence="1">
        <name>Mn(2+)</name>
        <dbReference type="ChEBI" id="CHEBI:29035"/>
    </cofactor>
</comment>
<evidence type="ECO:0000313" key="23">
    <source>
        <dbReference type="EMBL" id="QJR81667.1"/>
    </source>
</evidence>
<feature type="region of interest" description="Disordered" evidence="21">
    <location>
        <begin position="500"/>
        <end position="550"/>
    </location>
</feature>
<dbReference type="InterPro" id="IPR052171">
    <property type="entry name" value="NHEJ_LigD"/>
</dbReference>
<evidence type="ECO:0000256" key="7">
    <source>
        <dbReference type="ARBA" id="ARBA00022723"/>
    </source>
</evidence>
<dbReference type="InterPro" id="IPR012310">
    <property type="entry name" value="DNA_ligase_ATP-dep_cent"/>
</dbReference>
<evidence type="ECO:0000256" key="5">
    <source>
        <dbReference type="ARBA" id="ARBA00022695"/>
    </source>
</evidence>
<dbReference type="GO" id="GO:0003887">
    <property type="term" value="F:DNA-directed DNA polymerase activity"/>
    <property type="evidence" value="ECO:0007669"/>
    <property type="project" value="UniProtKB-KW"/>
</dbReference>
<keyword evidence="11" id="KW-0269">Exonuclease</keyword>
<keyword evidence="18" id="KW-0511">Multifunctional enzyme</keyword>
<dbReference type="GO" id="GO:0006281">
    <property type="term" value="P:DNA repair"/>
    <property type="evidence" value="ECO:0007669"/>
    <property type="project" value="UniProtKB-KW"/>
</dbReference>
<dbReference type="InterPro" id="IPR033651">
    <property type="entry name" value="PaeLigD_Pol-like"/>
</dbReference>
<evidence type="ECO:0000256" key="11">
    <source>
        <dbReference type="ARBA" id="ARBA00022839"/>
    </source>
</evidence>
<evidence type="ECO:0000256" key="15">
    <source>
        <dbReference type="ARBA" id="ARBA00023172"/>
    </source>
</evidence>
<keyword evidence="17" id="KW-0464">Manganese</keyword>
<dbReference type="Gene3D" id="2.40.50.140">
    <property type="entry name" value="Nucleic acid-binding proteins"/>
    <property type="match status" value="1"/>
</dbReference>
<dbReference type="Proteomes" id="UP000219285">
    <property type="component" value="Chromosome"/>
</dbReference>
<evidence type="ECO:0000256" key="6">
    <source>
        <dbReference type="ARBA" id="ARBA00022722"/>
    </source>
</evidence>
<proteinExistence type="predicted"/>
<keyword evidence="10" id="KW-0378">Hydrolase</keyword>
<reference evidence="23 24" key="2">
    <citation type="submission" date="2020-04" db="EMBL/GenBank/DDBJ databases">
        <title>Complete genome sequence of Alteromonas pelagimontana 5.12T.</title>
        <authorList>
            <person name="Sinha R.K."/>
            <person name="Krishnan K.P."/>
            <person name="Kurian J.P."/>
        </authorList>
    </citation>
    <scope>NUCLEOTIDE SEQUENCE [LARGE SCALE GENOMIC DNA]</scope>
    <source>
        <strain evidence="23 24">5.12</strain>
    </source>
</reference>
<dbReference type="GO" id="GO:0003910">
    <property type="term" value="F:DNA ligase (ATP) activity"/>
    <property type="evidence" value="ECO:0007669"/>
    <property type="project" value="UniProtKB-EC"/>
</dbReference>
<dbReference type="Pfam" id="PF13298">
    <property type="entry name" value="LigD_N"/>
    <property type="match status" value="1"/>
</dbReference>
<evidence type="ECO:0000313" key="24">
    <source>
        <dbReference type="Proteomes" id="UP000219285"/>
    </source>
</evidence>
<evidence type="ECO:0000256" key="1">
    <source>
        <dbReference type="ARBA" id="ARBA00001936"/>
    </source>
</evidence>
<accession>A0A6M4MF99</accession>
<dbReference type="InterPro" id="IPR014143">
    <property type="entry name" value="NHEJ_ligase_prk"/>
</dbReference>
<evidence type="ECO:0000256" key="14">
    <source>
        <dbReference type="ARBA" id="ARBA00023125"/>
    </source>
</evidence>
<dbReference type="Gene3D" id="3.30.470.30">
    <property type="entry name" value="DNA ligase/mRNA capping enzyme"/>
    <property type="match status" value="1"/>
</dbReference>
<evidence type="ECO:0000256" key="13">
    <source>
        <dbReference type="ARBA" id="ARBA00022932"/>
    </source>
</evidence>
<keyword evidence="3 23" id="KW-0436">Ligase</keyword>
<dbReference type="InterPro" id="IPR014144">
    <property type="entry name" value="LigD_PE_domain"/>
</dbReference>
<keyword evidence="7" id="KW-0479">Metal-binding</keyword>
<evidence type="ECO:0000256" key="17">
    <source>
        <dbReference type="ARBA" id="ARBA00023211"/>
    </source>
</evidence>
<keyword evidence="9" id="KW-0227">DNA damage</keyword>
<keyword evidence="13" id="KW-0239">DNA-directed DNA polymerase</keyword>
<dbReference type="CDD" id="cd07906">
    <property type="entry name" value="Adenylation_DNA_ligase_LigD_LigC"/>
    <property type="match status" value="1"/>
</dbReference>